<accession>A0A1M5R9Z3</accession>
<organism evidence="1 2">
    <name type="scientific">Tepidibacter thalassicus DSM 15285</name>
    <dbReference type="NCBI Taxonomy" id="1123350"/>
    <lineage>
        <taxon>Bacteria</taxon>
        <taxon>Bacillati</taxon>
        <taxon>Bacillota</taxon>
        <taxon>Clostridia</taxon>
        <taxon>Peptostreptococcales</taxon>
        <taxon>Peptostreptococcaceae</taxon>
        <taxon>Tepidibacter</taxon>
    </lineage>
</organism>
<proteinExistence type="predicted"/>
<keyword evidence="2" id="KW-1185">Reference proteome</keyword>
<evidence type="ECO:0000313" key="2">
    <source>
        <dbReference type="Proteomes" id="UP000242520"/>
    </source>
</evidence>
<sequence length="63" mass="7471">MSMKIHFIDGKSLILKKNELSRDQVKQILTWFEEENSPLIRFTVGDLTHNLPRHAIYNIITEF</sequence>
<dbReference type="EMBL" id="FQXH01000011">
    <property type="protein sequence ID" value="SHH23177.1"/>
    <property type="molecule type" value="Genomic_DNA"/>
</dbReference>
<dbReference type="STRING" id="1123350.SAMN02744040_01301"/>
<evidence type="ECO:0000313" key="1">
    <source>
        <dbReference type="EMBL" id="SHH23177.1"/>
    </source>
</evidence>
<protein>
    <submittedName>
        <fullName evidence="1">Uncharacterized protein</fullName>
    </submittedName>
</protein>
<dbReference type="Proteomes" id="UP000242520">
    <property type="component" value="Unassembled WGS sequence"/>
</dbReference>
<dbReference type="OrthoDB" id="1753236at2"/>
<dbReference type="RefSeq" id="WP_072724828.1">
    <property type="nucleotide sequence ID" value="NZ_FQXH01000011.1"/>
</dbReference>
<reference evidence="2" key="1">
    <citation type="submission" date="2016-11" db="EMBL/GenBank/DDBJ databases">
        <authorList>
            <person name="Varghese N."/>
            <person name="Submissions S."/>
        </authorList>
    </citation>
    <scope>NUCLEOTIDE SEQUENCE [LARGE SCALE GENOMIC DNA]</scope>
    <source>
        <strain evidence="2">DSM 15285</strain>
    </source>
</reference>
<gene>
    <name evidence="1" type="ORF">SAMN02744040_01301</name>
</gene>
<dbReference type="AlphaFoldDB" id="A0A1M5R9Z3"/>
<name>A0A1M5R9Z3_9FIRM</name>